<evidence type="ECO:0008006" key="3">
    <source>
        <dbReference type="Google" id="ProtNLM"/>
    </source>
</evidence>
<dbReference type="Gene3D" id="3.80.10.10">
    <property type="entry name" value="Ribonuclease Inhibitor"/>
    <property type="match status" value="2"/>
</dbReference>
<proteinExistence type="predicted"/>
<dbReference type="RefSeq" id="WP_211356770.1">
    <property type="nucleotide sequence ID" value="NZ_SZPU01000127.1"/>
</dbReference>
<dbReference type="AlphaFoldDB" id="A0A4U2XZ06"/>
<feature type="non-terminal residue" evidence="1">
    <location>
        <position position="203"/>
    </location>
</feature>
<protein>
    <recommendedName>
        <fullName evidence="3">Leucine-rich repeat domain-containing protein</fullName>
    </recommendedName>
</protein>
<gene>
    <name evidence="1" type="ORF">FC756_25200</name>
</gene>
<accession>A0A4U2XZ06</accession>
<dbReference type="SUPFAM" id="SSF52058">
    <property type="entry name" value="L domain-like"/>
    <property type="match status" value="1"/>
</dbReference>
<name>A0A4U2XZ06_9BACI</name>
<evidence type="ECO:0000313" key="1">
    <source>
        <dbReference type="EMBL" id="TKI53207.1"/>
    </source>
</evidence>
<reference evidence="1 2" key="1">
    <citation type="submission" date="2019-04" db="EMBL/GenBank/DDBJ databases">
        <title>Lysinibacillus genome sequencing.</title>
        <authorList>
            <person name="Dunlap C."/>
        </authorList>
    </citation>
    <scope>NUCLEOTIDE SEQUENCE [LARGE SCALE GENOMIC DNA]</scope>
    <source>
        <strain evidence="1 2">CCTCC AB 2010389</strain>
    </source>
</reference>
<organism evidence="1 2">
    <name type="scientific">Lysinibacillus mangiferihumi</name>
    <dbReference type="NCBI Taxonomy" id="1130819"/>
    <lineage>
        <taxon>Bacteria</taxon>
        <taxon>Bacillati</taxon>
        <taxon>Bacillota</taxon>
        <taxon>Bacilli</taxon>
        <taxon>Bacillales</taxon>
        <taxon>Bacillaceae</taxon>
        <taxon>Lysinibacillus</taxon>
    </lineage>
</organism>
<evidence type="ECO:0000313" key="2">
    <source>
        <dbReference type="Proteomes" id="UP000308744"/>
    </source>
</evidence>
<dbReference type="InterPro" id="IPR032675">
    <property type="entry name" value="LRR_dom_sf"/>
</dbReference>
<keyword evidence="2" id="KW-1185">Reference proteome</keyword>
<dbReference type="EMBL" id="SZPU01000127">
    <property type="protein sequence ID" value="TKI53207.1"/>
    <property type="molecule type" value="Genomic_DNA"/>
</dbReference>
<sequence>MYDVVTVETDFKNYNVFIQESKFIAKEVINFLKDNNINGISLEMDEKILPNVDFLSELTQLEYLNLGRKSYENLNGIEKLVNLEYLDFEGICEESLDLSKLTKLQDLFVLYNKKIQNMFDCVNLKRLVIHHYKKKNTDEFTKLKKLKILEIWSSPIQNIDGLMDLKEIERLELRYLSKLESIDGIKNNTSIKELWIQNCKKVK</sequence>
<comment type="caution">
    <text evidence="1">The sequence shown here is derived from an EMBL/GenBank/DDBJ whole genome shotgun (WGS) entry which is preliminary data.</text>
</comment>
<dbReference type="Proteomes" id="UP000308744">
    <property type="component" value="Unassembled WGS sequence"/>
</dbReference>